<feature type="domain" description="RCK N-terminal" evidence="7">
    <location>
        <begin position="1"/>
        <end position="120"/>
    </location>
</feature>
<dbReference type="InterPro" id="IPR003148">
    <property type="entry name" value="RCK_N"/>
</dbReference>
<feature type="domain" description="RCK C-terminal" evidence="8">
    <location>
        <begin position="140"/>
        <end position="223"/>
    </location>
</feature>
<dbReference type="PROSITE" id="PS51201">
    <property type="entry name" value="RCK_N"/>
    <property type="match status" value="2"/>
</dbReference>
<protein>
    <recommendedName>
        <fullName evidence="1">Trk system potassium uptake protein TrkA</fullName>
    </recommendedName>
</protein>
<evidence type="ECO:0000256" key="4">
    <source>
        <dbReference type="ARBA" id="ARBA00022958"/>
    </source>
</evidence>
<dbReference type="PROSITE" id="PS51202">
    <property type="entry name" value="RCK_C"/>
    <property type="match status" value="2"/>
</dbReference>
<feature type="domain" description="RCK C-terminal" evidence="8">
    <location>
        <begin position="374"/>
        <end position="455"/>
    </location>
</feature>
<reference evidence="9 10" key="1">
    <citation type="submission" date="2020-07" db="EMBL/GenBank/DDBJ databases">
        <title>MOT database genomes.</title>
        <authorList>
            <person name="Joseph S."/>
            <person name="Aduse-Opoku J."/>
            <person name="Hashim A."/>
            <person name="Wade W."/>
            <person name="Curtis M."/>
        </authorList>
    </citation>
    <scope>NUCLEOTIDE SEQUENCE [LARGE SCALE GENOMIC DNA]</scope>
    <source>
        <strain evidence="9 10">CIP 106318</strain>
    </source>
</reference>
<evidence type="ECO:0000313" key="9">
    <source>
        <dbReference type="EMBL" id="NYS47554.1"/>
    </source>
</evidence>
<dbReference type="InterPro" id="IPR036291">
    <property type="entry name" value="NAD(P)-bd_dom_sf"/>
</dbReference>
<evidence type="ECO:0000256" key="2">
    <source>
        <dbReference type="ARBA" id="ARBA00022448"/>
    </source>
</evidence>
<sequence length="458" mass="51060">MKAVIVGGGKVGNLLCEELSASYDEVTIIETNEKLVNKIIELYDIQGITGNGANYNVLEEADAGLSDMFIAVTTSDEINIISCITAKQMGAKYTIARIRNPEYTKTKEFLKKSLGIDLMLNPEYEAAKLINSMLKYPSANKIETFGENKVKMIEAIIKEGSLLKDVPLIDSKEIIDFPAVVCLVERKGEVIVPRGDYIFRVGDKVHITASEEHLKKFYKLLGDKENINKKISSTLIIGAGKLSHYLIGLLQESNMYIKNIEIDENKARFISQEYPDIDVILADGSDREVLIEEGIETFDSCIALTGFDEENIIISLYANKLGIKKSIAKINRNSLTQIAEDIGLYSFITPKRIVGDIIAKHSKSQQCSKVPAIENIYRIANNQVELIEFKINSTSKIINTPLKNLKINSNSLIAFIIRGDNLIFPNGDDCIMDKDNVVIVSYDQNIKDIDDILDKGVF</sequence>
<evidence type="ECO:0000313" key="10">
    <source>
        <dbReference type="Proteomes" id="UP000531840"/>
    </source>
</evidence>
<keyword evidence="6" id="KW-0406">Ion transport</keyword>
<dbReference type="Proteomes" id="UP000531840">
    <property type="component" value="Unassembled WGS sequence"/>
</dbReference>
<dbReference type="NCBIfam" id="NF007033">
    <property type="entry name" value="PRK09496.1-5"/>
    <property type="match status" value="1"/>
</dbReference>
<evidence type="ECO:0000259" key="8">
    <source>
        <dbReference type="PROSITE" id="PS51202"/>
    </source>
</evidence>
<dbReference type="SUPFAM" id="SSF116726">
    <property type="entry name" value="TrkA C-terminal domain-like"/>
    <property type="match status" value="2"/>
</dbReference>
<dbReference type="NCBIfam" id="NF007039">
    <property type="entry name" value="PRK09496.3-2"/>
    <property type="match status" value="1"/>
</dbReference>
<dbReference type="InterPro" id="IPR006036">
    <property type="entry name" value="K_uptake_TrkA"/>
</dbReference>
<dbReference type="Pfam" id="PF02080">
    <property type="entry name" value="TrkA_C"/>
    <property type="match status" value="2"/>
</dbReference>
<dbReference type="Gene3D" id="3.30.70.1450">
    <property type="entry name" value="Regulator of K+ conductance, C-terminal domain"/>
    <property type="match status" value="2"/>
</dbReference>
<dbReference type="PANTHER" id="PTHR43833">
    <property type="entry name" value="POTASSIUM CHANNEL PROTEIN 2-RELATED-RELATED"/>
    <property type="match status" value="1"/>
</dbReference>
<keyword evidence="3" id="KW-0633">Potassium transport</keyword>
<dbReference type="PRINTS" id="PR00335">
    <property type="entry name" value="KUPTAKETRKA"/>
</dbReference>
<evidence type="ECO:0000256" key="3">
    <source>
        <dbReference type="ARBA" id="ARBA00022538"/>
    </source>
</evidence>
<accession>A0ABX2SZ58</accession>
<gene>
    <name evidence="9" type="primary">trkA</name>
    <name evidence="9" type="ORF">HZY85_05000</name>
</gene>
<keyword evidence="5" id="KW-0520">NAD</keyword>
<proteinExistence type="predicted"/>
<keyword evidence="2" id="KW-0813">Transport</keyword>
<feature type="domain" description="RCK N-terminal" evidence="7">
    <location>
        <begin position="231"/>
        <end position="349"/>
    </location>
</feature>
<evidence type="ECO:0000256" key="1">
    <source>
        <dbReference type="ARBA" id="ARBA00017378"/>
    </source>
</evidence>
<organism evidence="9 10">
    <name type="scientific">Gemelliphila palaticanis</name>
    <dbReference type="NCBI Taxonomy" id="81950"/>
    <lineage>
        <taxon>Bacteria</taxon>
        <taxon>Bacillati</taxon>
        <taxon>Bacillota</taxon>
        <taxon>Bacilli</taxon>
        <taxon>Bacillales</taxon>
        <taxon>Gemellaceae</taxon>
        <taxon>Gemelliphila</taxon>
    </lineage>
</organism>
<dbReference type="NCBIfam" id="NF007031">
    <property type="entry name" value="PRK09496.1-2"/>
    <property type="match status" value="1"/>
</dbReference>
<dbReference type="InterPro" id="IPR006037">
    <property type="entry name" value="RCK_C"/>
</dbReference>
<evidence type="ECO:0000256" key="6">
    <source>
        <dbReference type="ARBA" id="ARBA00023065"/>
    </source>
</evidence>
<dbReference type="InterPro" id="IPR036721">
    <property type="entry name" value="RCK_C_sf"/>
</dbReference>
<evidence type="ECO:0000256" key="5">
    <source>
        <dbReference type="ARBA" id="ARBA00023027"/>
    </source>
</evidence>
<dbReference type="Gene3D" id="3.40.50.720">
    <property type="entry name" value="NAD(P)-binding Rossmann-like Domain"/>
    <property type="match status" value="2"/>
</dbReference>
<comment type="caution">
    <text evidence="9">The sequence shown here is derived from an EMBL/GenBank/DDBJ whole genome shotgun (WGS) entry which is preliminary data.</text>
</comment>
<keyword evidence="4" id="KW-0630">Potassium</keyword>
<name>A0ABX2SZ58_9BACL</name>
<keyword evidence="10" id="KW-1185">Reference proteome</keyword>
<dbReference type="EMBL" id="JACBYF010000008">
    <property type="protein sequence ID" value="NYS47554.1"/>
    <property type="molecule type" value="Genomic_DNA"/>
</dbReference>
<dbReference type="SUPFAM" id="SSF51735">
    <property type="entry name" value="NAD(P)-binding Rossmann-fold domains"/>
    <property type="match status" value="2"/>
</dbReference>
<dbReference type="RefSeq" id="WP_179941343.1">
    <property type="nucleotide sequence ID" value="NZ_JACBYF010000008.1"/>
</dbReference>
<dbReference type="Pfam" id="PF02254">
    <property type="entry name" value="TrkA_N"/>
    <property type="match status" value="2"/>
</dbReference>
<evidence type="ECO:0000259" key="7">
    <source>
        <dbReference type="PROSITE" id="PS51201"/>
    </source>
</evidence>
<dbReference type="InterPro" id="IPR050721">
    <property type="entry name" value="Trk_Ktr_HKT_K-transport"/>
</dbReference>
<dbReference type="PANTHER" id="PTHR43833:SF5">
    <property type="entry name" value="TRK SYSTEM POTASSIUM UPTAKE PROTEIN TRKA"/>
    <property type="match status" value="1"/>
</dbReference>